<comment type="caution">
    <text evidence="2">The sequence shown here is derived from an EMBL/GenBank/DDBJ whole genome shotgun (WGS) entry which is preliminary data.</text>
</comment>
<dbReference type="EMBL" id="JALZ01000001">
    <property type="protein sequence ID" value="ETX16465.1"/>
    <property type="molecule type" value="Genomic_DNA"/>
</dbReference>
<dbReference type="eggNOG" id="COG0583">
    <property type="taxonomic scope" value="Bacteria"/>
</dbReference>
<keyword evidence="3" id="KW-1185">Reference proteome</keyword>
<dbReference type="OrthoDB" id="7476630at2"/>
<accession>X7EKS1</accession>
<sequence length="359" mass="38522">MLTIRSTATGRILPDWVPPEAKRYLEHTESGTSMRALARASGCHASTVMRQVRKIEVRREDPLVDAALRQLGAVGGRAEGHTMQEGAGVTMCKGDSGETLDDATLRREAEKVLRMLCWPGTILAVARDMDKAVVVSGDATGAAGRKLVVDAPVAQAMALKEWIACGEPGRVSRYAITAAGRTALREMTQVGDATAAGFAEAPIRFEPRERIVPPPDRRAYVAETPVLALARRRDKAGEPFLTAAQYQASERLREDFEIASLAPGGEPDVSAMTRGTWAVGSVRGRPGEAADRMALALAELGPGLGDMAIRCCCRLEGLETAERSLGWSARSGKIVLRIALDRLARHYASEKGQLRGLIG</sequence>
<name>X7EKS1_9RHOB</name>
<dbReference type="Proteomes" id="UP000022447">
    <property type="component" value="Unassembled WGS sequence"/>
</dbReference>
<feature type="domain" description="DUF6456" evidence="1">
    <location>
        <begin position="218"/>
        <end position="348"/>
    </location>
</feature>
<dbReference type="STRING" id="1449350.OCH239_01100"/>
<dbReference type="RefSeq" id="WP_037257330.1">
    <property type="nucleotide sequence ID" value="NZ_JALZ01000001.1"/>
</dbReference>
<protein>
    <recommendedName>
        <fullName evidence="1">DUF6456 domain-containing protein</fullName>
    </recommendedName>
</protein>
<dbReference type="InterPro" id="IPR045599">
    <property type="entry name" value="DUF6456"/>
</dbReference>
<evidence type="ECO:0000313" key="2">
    <source>
        <dbReference type="EMBL" id="ETX16465.1"/>
    </source>
</evidence>
<evidence type="ECO:0000313" key="3">
    <source>
        <dbReference type="Proteomes" id="UP000022447"/>
    </source>
</evidence>
<gene>
    <name evidence="2" type="ORF">OCH239_01100</name>
</gene>
<proteinExistence type="predicted"/>
<evidence type="ECO:0000259" key="1">
    <source>
        <dbReference type="Pfam" id="PF20057"/>
    </source>
</evidence>
<dbReference type="AlphaFoldDB" id="X7EKS1"/>
<dbReference type="Pfam" id="PF20057">
    <property type="entry name" value="DUF6456"/>
    <property type="match status" value="1"/>
</dbReference>
<reference evidence="2 3" key="1">
    <citation type="submission" date="2014-01" db="EMBL/GenBank/DDBJ databases">
        <title>Roseivivax halodurans JCM 10272 Genome Sequencing.</title>
        <authorList>
            <person name="Lai Q."/>
            <person name="Li G."/>
            <person name="Shao Z."/>
        </authorList>
    </citation>
    <scope>NUCLEOTIDE SEQUENCE [LARGE SCALE GENOMIC DNA]</scope>
    <source>
        <strain evidence="2 3">JCM 10272</strain>
    </source>
</reference>
<organism evidence="2 3">
    <name type="scientific">Roseivivax halodurans JCM 10272</name>
    <dbReference type="NCBI Taxonomy" id="1449350"/>
    <lineage>
        <taxon>Bacteria</taxon>
        <taxon>Pseudomonadati</taxon>
        <taxon>Pseudomonadota</taxon>
        <taxon>Alphaproteobacteria</taxon>
        <taxon>Rhodobacterales</taxon>
        <taxon>Roseobacteraceae</taxon>
        <taxon>Roseivivax</taxon>
    </lineage>
</organism>